<dbReference type="GO" id="GO:0003824">
    <property type="term" value="F:catalytic activity"/>
    <property type="evidence" value="ECO:0007669"/>
    <property type="project" value="InterPro"/>
</dbReference>
<dbReference type="InterPro" id="IPR011146">
    <property type="entry name" value="HIT-like"/>
</dbReference>
<accession>A0A3N1CR14</accession>
<dbReference type="Proteomes" id="UP000272400">
    <property type="component" value="Unassembled WGS sequence"/>
</dbReference>
<dbReference type="RefSeq" id="WP_246052534.1">
    <property type="nucleotide sequence ID" value="NZ_RJKE01000001.1"/>
</dbReference>
<dbReference type="PRINTS" id="PR00332">
    <property type="entry name" value="HISTRIAD"/>
</dbReference>
<organism evidence="5 6">
    <name type="scientific">Actinocorallia herbida</name>
    <dbReference type="NCBI Taxonomy" id="58109"/>
    <lineage>
        <taxon>Bacteria</taxon>
        <taxon>Bacillati</taxon>
        <taxon>Actinomycetota</taxon>
        <taxon>Actinomycetes</taxon>
        <taxon>Streptosporangiales</taxon>
        <taxon>Thermomonosporaceae</taxon>
        <taxon>Actinocorallia</taxon>
    </lineage>
</organism>
<dbReference type="Pfam" id="PF01230">
    <property type="entry name" value="HIT"/>
    <property type="match status" value="1"/>
</dbReference>
<dbReference type="AlphaFoldDB" id="A0A3N1CR14"/>
<evidence type="ECO:0000313" key="5">
    <source>
        <dbReference type="EMBL" id="ROO83645.1"/>
    </source>
</evidence>
<reference evidence="5 6" key="1">
    <citation type="submission" date="2018-11" db="EMBL/GenBank/DDBJ databases">
        <title>Sequencing the genomes of 1000 actinobacteria strains.</title>
        <authorList>
            <person name="Klenk H.-P."/>
        </authorList>
    </citation>
    <scope>NUCLEOTIDE SEQUENCE [LARGE SCALE GENOMIC DNA]</scope>
    <source>
        <strain evidence="5 6">DSM 44254</strain>
    </source>
</reference>
<dbReference type="InterPro" id="IPR001310">
    <property type="entry name" value="Histidine_triad_HIT"/>
</dbReference>
<comment type="caution">
    <text evidence="5">The sequence shown here is derived from an EMBL/GenBank/DDBJ whole genome shotgun (WGS) entry which is preliminary data.</text>
</comment>
<protein>
    <submittedName>
        <fullName evidence="5">Histidine triad (HIT) family protein</fullName>
    </submittedName>
</protein>
<name>A0A3N1CR14_9ACTN</name>
<dbReference type="PANTHER" id="PTHR23089">
    <property type="entry name" value="HISTIDINE TRIAD HIT PROTEIN"/>
    <property type="match status" value="1"/>
</dbReference>
<sequence length="112" mass="11759">MDCLFCKIISGEVPAQVVRETEQTLAFRDINPQAPVHVLVIPKLHVPDFASLAEHPEALAALAAEAAKVADAEGVAKSGYRVVFNTGSGAGQTVFHAHAHVLGGRGLNWPPG</sequence>
<feature type="short sequence motif" description="Histidine triad motif" evidence="2 3">
    <location>
        <begin position="96"/>
        <end position="100"/>
    </location>
</feature>
<dbReference type="CDD" id="cd01276">
    <property type="entry name" value="PKCI_related"/>
    <property type="match status" value="1"/>
</dbReference>
<gene>
    <name evidence="5" type="ORF">EDD29_1152</name>
</gene>
<feature type="domain" description="HIT" evidence="4">
    <location>
        <begin position="4"/>
        <end position="112"/>
    </location>
</feature>
<dbReference type="Gene3D" id="3.30.428.10">
    <property type="entry name" value="HIT-like"/>
    <property type="match status" value="1"/>
</dbReference>
<evidence type="ECO:0000256" key="2">
    <source>
        <dbReference type="PIRSR" id="PIRSR601310-3"/>
    </source>
</evidence>
<evidence type="ECO:0000256" key="3">
    <source>
        <dbReference type="PROSITE-ProRule" id="PRU00464"/>
    </source>
</evidence>
<keyword evidence="6" id="KW-1185">Reference proteome</keyword>
<evidence type="ECO:0000256" key="1">
    <source>
        <dbReference type="PIRSR" id="PIRSR601310-1"/>
    </source>
</evidence>
<proteinExistence type="predicted"/>
<evidence type="ECO:0000259" key="4">
    <source>
        <dbReference type="PROSITE" id="PS51084"/>
    </source>
</evidence>
<dbReference type="SUPFAM" id="SSF54197">
    <property type="entry name" value="HIT-like"/>
    <property type="match status" value="1"/>
</dbReference>
<evidence type="ECO:0000313" key="6">
    <source>
        <dbReference type="Proteomes" id="UP000272400"/>
    </source>
</evidence>
<feature type="active site" description="Tele-AMP-histidine intermediate" evidence="1">
    <location>
        <position position="98"/>
    </location>
</feature>
<dbReference type="InterPro" id="IPR036265">
    <property type="entry name" value="HIT-like_sf"/>
</dbReference>
<dbReference type="EMBL" id="RJKE01000001">
    <property type="protein sequence ID" value="ROO83645.1"/>
    <property type="molecule type" value="Genomic_DNA"/>
</dbReference>
<dbReference type="PROSITE" id="PS51084">
    <property type="entry name" value="HIT_2"/>
    <property type="match status" value="1"/>
</dbReference>